<evidence type="ECO:0000313" key="2">
    <source>
        <dbReference type="Proteomes" id="UP000449004"/>
    </source>
</evidence>
<protein>
    <recommendedName>
        <fullName evidence="3">MerR family transcriptional regulator</fullName>
    </recommendedName>
</protein>
<dbReference type="RefSeq" id="WP_152151135.1">
    <property type="nucleotide sequence ID" value="NZ_WELC01000003.1"/>
</dbReference>
<evidence type="ECO:0008006" key="3">
    <source>
        <dbReference type="Google" id="ProtNLM"/>
    </source>
</evidence>
<dbReference type="AlphaFoldDB" id="A0A7V7YJB8"/>
<evidence type="ECO:0000313" key="1">
    <source>
        <dbReference type="EMBL" id="KAB7632184.1"/>
    </source>
</evidence>
<organism evidence="1 2">
    <name type="scientific">Stenotrophomonas rhizophila</name>
    <dbReference type="NCBI Taxonomy" id="216778"/>
    <lineage>
        <taxon>Bacteria</taxon>
        <taxon>Pseudomonadati</taxon>
        <taxon>Pseudomonadota</taxon>
        <taxon>Gammaproteobacteria</taxon>
        <taxon>Lysobacterales</taxon>
        <taxon>Lysobacteraceae</taxon>
        <taxon>Stenotrophomonas</taxon>
    </lineage>
</organism>
<dbReference type="EMBL" id="WELC01000003">
    <property type="protein sequence ID" value="KAB7632184.1"/>
    <property type="molecule type" value="Genomic_DNA"/>
</dbReference>
<gene>
    <name evidence="1" type="ORF">F9K92_02870</name>
</gene>
<dbReference type="Proteomes" id="UP000449004">
    <property type="component" value="Unassembled WGS sequence"/>
</dbReference>
<name>A0A7V7YJB8_9GAMM</name>
<sequence>METTVTTARAAEIVGIGYEGLRSYLKRGLLGRSGVLIPMVGKDAAAPDLSTVRASWKRFGFTDLCLMRLAKQLIEMGLTYDQANSVVSQEGLRRLFRTGAPSTDAALVCSPPYHHYWVFKGDERRHLLDRLSEIGDAAILINLGATATHVWRQLSEDLDPAQ</sequence>
<accession>A0A7V7YJB8</accession>
<proteinExistence type="predicted"/>
<comment type="caution">
    <text evidence="1">The sequence shown here is derived from an EMBL/GenBank/DDBJ whole genome shotgun (WGS) entry which is preliminary data.</text>
</comment>
<reference evidence="1 2" key="1">
    <citation type="submission" date="2019-10" db="EMBL/GenBank/DDBJ databases">
        <title>Halotolerant bacteria associated to Saharan-endemic halophytes Stipa tenacissima L. and Atriplex halimus L mitigate salt stress and promote growth of tomato plants.</title>
        <authorList>
            <person name="Dif G."/>
        </authorList>
    </citation>
    <scope>NUCLEOTIDE SEQUENCE [LARGE SCALE GENOMIC DNA]</scope>
    <source>
        <strain evidence="1 2">IS26</strain>
    </source>
</reference>